<dbReference type="InterPro" id="IPR058601">
    <property type="entry name" value="Phage_phiTE_015-like"/>
</dbReference>
<evidence type="ECO:0000313" key="2">
    <source>
        <dbReference type="Proteomes" id="UP000050523"/>
    </source>
</evidence>
<proteinExistence type="predicted"/>
<comment type="caution">
    <text evidence="1">The sequence shown here is derived from an EMBL/GenBank/DDBJ whole genome shotgun (WGS) entry which is preliminary data.</text>
</comment>
<gene>
    <name evidence="1" type="ORF">ALO43_03342</name>
</gene>
<sequence length="96" mass="11131">MNTEKKREQFEAWALARFINSDTMKPLQRSADKPDEYHYPVLNTAWAAWQASREALVIELPKIQFIQSSEEFQQSCLKIRYCDIAAIEAAGLKVRP</sequence>
<dbReference type="AlphaFoldDB" id="A0AA40NZV3"/>
<name>A0AA40NZV3_9PSED</name>
<dbReference type="EMBL" id="LJRO01000458">
    <property type="protein sequence ID" value="KPY92167.1"/>
    <property type="molecule type" value="Genomic_DNA"/>
</dbReference>
<accession>A0AA40NZV3</accession>
<reference evidence="1 2" key="1">
    <citation type="submission" date="2015-09" db="EMBL/GenBank/DDBJ databases">
        <title>Genome announcement of multiple Pseudomonas syringae strains.</title>
        <authorList>
            <person name="Thakur S."/>
            <person name="Wang P.W."/>
            <person name="Gong Y."/>
            <person name="Weir B.S."/>
            <person name="Guttman D.S."/>
        </authorList>
    </citation>
    <scope>NUCLEOTIDE SEQUENCE [LARGE SCALE GENOMIC DNA]</scope>
    <source>
        <strain evidence="1 2">ICMP9151</strain>
    </source>
</reference>
<dbReference type="Proteomes" id="UP000050523">
    <property type="component" value="Unassembled WGS sequence"/>
</dbReference>
<evidence type="ECO:0000313" key="1">
    <source>
        <dbReference type="EMBL" id="KPY92167.1"/>
    </source>
</evidence>
<organism evidence="1 2">
    <name type="scientific">Pseudomonas tremae</name>
    <dbReference type="NCBI Taxonomy" id="200454"/>
    <lineage>
        <taxon>Bacteria</taxon>
        <taxon>Pseudomonadati</taxon>
        <taxon>Pseudomonadota</taxon>
        <taxon>Gammaproteobacteria</taxon>
        <taxon>Pseudomonadales</taxon>
        <taxon>Pseudomonadaceae</taxon>
        <taxon>Pseudomonas</taxon>
    </lineage>
</organism>
<dbReference type="Pfam" id="PF26207">
    <property type="entry name" value="Phage_phiTE_015"/>
    <property type="match status" value="1"/>
</dbReference>
<protein>
    <submittedName>
        <fullName evidence="1">Uncharacterized protein</fullName>
    </submittedName>
</protein>
<dbReference type="RefSeq" id="WP_054998203.1">
    <property type="nucleotide sequence ID" value="NZ_LJRO01000458.1"/>
</dbReference>